<gene>
    <name evidence="2" type="ORF">KC01_LOCUS18048</name>
</gene>
<protein>
    <submittedName>
        <fullName evidence="2">Uncharacterized protein</fullName>
    </submittedName>
</protein>
<feature type="compositionally biased region" description="Polar residues" evidence="1">
    <location>
        <begin position="1"/>
        <end position="11"/>
    </location>
</feature>
<proteinExistence type="predicted"/>
<evidence type="ECO:0000313" key="3">
    <source>
        <dbReference type="Proteomes" id="UP001497482"/>
    </source>
</evidence>
<keyword evidence="3" id="KW-1185">Reference proteome</keyword>
<reference evidence="2 3" key="1">
    <citation type="submission" date="2024-04" db="EMBL/GenBank/DDBJ databases">
        <authorList>
            <person name="Waldvogel A.-M."/>
            <person name="Schoenle A."/>
        </authorList>
    </citation>
    <scope>NUCLEOTIDE SEQUENCE [LARGE SCALE GENOMIC DNA]</scope>
</reference>
<dbReference type="EMBL" id="OZ035840">
    <property type="protein sequence ID" value="CAL1588211.1"/>
    <property type="molecule type" value="Genomic_DNA"/>
</dbReference>
<dbReference type="Proteomes" id="UP001497482">
    <property type="component" value="Chromosome 18"/>
</dbReference>
<feature type="compositionally biased region" description="Basic and acidic residues" evidence="1">
    <location>
        <begin position="12"/>
        <end position="21"/>
    </location>
</feature>
<organism evidence="2 3">
    <name type="scientific">Knipowitschia caucasica</name>
    <name type="common">Caucasian dwarf goby</name>
    <name type="synonym">Pomatoschistus caucasicus</name>
    <dbReference type="NCBI Taxonomy" id="637954"/>
    <lineage>
        <taxon>Eukaryota</taxon>
        <taxon>Metazoa</taxon>
        <taxon>Chordata</taxon>
        <taxon>Craniata</taxon>
        <taxon>Vertebrata</taxon>
        <taxon>Euteleostomi</taxon>
        <taxon>Actinopterygii</taxon>
        <taxon>Neopterygii</taxon>
        <taxon>Teleostei</taxon>
        <taxon>Neoteleostei</taxon>
        <taxon>Acanthomorphata</taxon>
        <taxon>Gobiaria</taxon>
        <taxon>Gobiiformes</taxon>
        <taxon>Gobioidei</taxon>
        <taxon>Gobiidae</taxon>
        <taxon>Gobiinae</taxon>
        <taxon>Knipowitschia</taxon>
    </lineage>
</organism>
<evidence type="ECO:0000313" key="2">
    <source>
        <dbReference type="EMBL" id="CAL1588211.1"/>
    </source>
</evidence>
<feature type="compositionally biased region" description="Basic and acidic residues" evidence="1">
    <location>
        <begin position="86"/>
        <end position="95"/>
    </location>
</feature>
<dbReference type="AlphaFoldDB" id="A0AAV2KE59"/>
<sequence length="109" mass="12122">MAHPTYTSSHTLLRDHPRELTRPCTPTPLHWRLSRTNSGLSVGNSEALTLQQEGGGSYGHPVSESHTSCKQRQQGANVTNNHSSRTKTEQLDRSGAWHELILAQAQNKR</sequence>
<feature type="compositionally biased region" description="Polar residues" evidence="1">
    <location>
        <begin position="34"/>
        <end position="52"/>
    </location>
</feature>
<accession>A0AAV2KE59</accession>
<evidence type="ECO:0000256" key="1">
    <source>
        <dbReference type="SAM" id="MobiDB-lite"/>
    </source>
</evidence>
<feature type="compositionally biased region" description="Polar residues" evidence="1">
    <location>
        <begin position="64"/>
        <end position="83"/>
    </location>
</feature>
<name>A0AAV2KE59_KNICA</name>
<feature type="region of interest" description="Disordered" evidence="1">
    <location>
        <begin position="1"/>
        <end position="95"/>
    </location>
</feature>